<protein>
    <submittedName>
        <fullName evidence="2">LuxR family transcriptional regulator</fullName>
    </submittedName>
</protein>
<dbReference type="PRINTS" id="PR00364">
    <property type="entry name" value="DISEASERSIST"/>
</dbReference>
<evidence type="ECO:0000313" key="3">
    <source>
        <dbReference type="Proteomes" id="UP000305109"/>
    </source>
</evidence>
<name>A0ABY2RJM0_9NOCA</name>
<dbReference type="Gene3D" id="3.40.50.300">
    <property type="entry name" value="P-loop containing nucleotide triphosphate hydrolases"/>
    <property type="match status" value="1"/>
</dbReference>
<organism evidence="2 3">
    <name type="scientific">Rhodococcus oryzae</name>
    <dbReference type="NCBI Taxonomy" id="2571143"/>
    <lineage>
        <taxon>Bacteria</taxon>
        <taxon>Bacillati</taxon>
        <taxon>Actinomycetota</taxon>
        <taxon>Actinomycetes</taxon>
        <taxon>Mycobacteriales</taxon>
        <taxon>Nocardiaceae</taxon>
        <taxon>Rhodococcus</taxon>
    </lineage>
</organism>
<dbReference type="SUPFAM" id="SSF48452">
    <property type="entry name" value="TPR-like"/>
    <property type="match status" value="2"/>
</dbReference>
<proteinExistence type="predicted"/>
<dbReference type="PRINTS" id="PR00038">
    <property type="entry name" value="HTHLUXR"/>
</dbReference>
<gene>
    <name evidence="2" type="ORF">FCG67_12460</name>
</gene>
<dbReference type="InterPro" id="IPR016032">
    <property type="entry name" value="Sig_transdc_resp-reg_C-effctor"/>
</dbReference>
<keyword evidence="3" id="KW-1185">Reference proteome</keyword>
<dbReference type="Proteomes" id="UP000305109">
    <property type="component" value="Unassembled WGS sequence"/>
</dbReference>
<dbReference type="RefSeq" id="WP_136910100.1">
    <property type="nucleotide sequence ID" value="NZ_SUMD01000005.1"/>
</dbReference>
<dbReference type="Pfam" id="PF00196">
    <property type="entry name" value="GerE"/>
    <property type="match status" value="1"/>
</dbReference>
<feature type="domain" description="HTH luxR-type" evidence="1">
    <location>
        <begin position="718"/>
        <end position="783"/>
    </location>
</feature>
<dbReference type="InterPro" id="IPR011990">
    <property type="entry name" value="TPR-like_helical_dom_sf"/>
</dbReference>
<sequence length="785" mass="84871">MTTSVKGKLGNLPLELTSFVGRRREIAEARRLLGTSRLVTLAGIGGVGKTRLAVRVAADSRRSFTDGVWFVALGNLHDPVLLPEAVAAALGLPDRPGSSESRLLVDHLSTKQTLLVLDNCEHLLGAVAEFAQVLLRSCPELRILTTSRELLGVHGERVLRVPPLTIPDAQQTPPLEAMPQYEAVALFVTRAAAALPDFALTEANRAAVAGICGRLDGLPLAIELAAVRLRMMSAEQILQRLTDQYQLLTVGSRAAPTRLQTLRSCVDWSFALCTAREQQLWAWLSVFVGGFELDAAEGVCPEELAADDLLDAVASLVDKSILVREECGGVVRFGMAETIRDYGVERLRESGDFSLAQRRHLGWYERLAAQAATEWIGPRQTDWIARLDREQSNLRDALAFSMTQPVIDTDPDINARIVNALFLFWTCRGLLAEARHWMDRSLTCSESAHAADRLATLFDDGVLAGMQGQLGDATTRAQQCCSLAEQLGDTESLETANYARGYLAMFRGDLAAAYEPFQAALASAGAAFAAGPGPGRTGLRIARQLGALLGLALASGLLGDEETAVACYEQTLAITTPRGESYFRAYSSWALGLTALRTGDIDRATTLMEQAMRLNRQVNDPLMTGWCLESMAWIAIREGKPTRAAVLMGAAETLSQRVGTASVPLPYMLGNHDECVQQARDALGKRSYTEAFRSGAAMSLEESVAYALGDRPADQPQTTPVAPVLTPRETEVAHLVAAGHPNKVIASMLVLSPRTVTGHVEHILAKLGFTSRTQIVAWVAENQPD</sequence>
<dbReference type="Gene3D" id="1.25.40.10">
    <property type="entry name" value="Tetratricopeptide repeat domain"/>
    <property type="match status" value="2"/>
</dbReference>
<dbReference type="InterPro" id="IPR036388">
    <property type="entry name" value="WH-like_DNA-bd_sf"/>
</dbReference>
<dbReference type="InterPro" id="IPR027417">
    <property type="entry name" value="P-loop_NTPase"/>
</dbReference>
<accession>A0ABY2RJM0</accession>
<evidence type="ECO:0000313" key="2">
    <source>
        <dbReference type="EMBL" id="TJZ77869.1"/>
    </source>
</evidence>
<dbReference type="Gene3D" id="1.10.10.10">
    <property type="entry name" value="Winged helix-like DNA-binding domain superfamily/Winged helix DNA-binding domain"/>
    <property type="match status" value="1"/>
</dbReference>
<dbReference type="CDD" id="cd06170">
    <property type="entry name" value="LuxR_C_like"/>
    <property type="match status" value="1"/>
</dbReference>
<reference evidence="2 3" key="1">
    <citation type="submission" date="2019-04" db="EMBL/GenBank/DDBJ databases">
        <title>Rhodococcus oryzae sp. nov., a novel actinomycete isolated from rhizosphere soil of rice (Oryza sativa L.).</title>
        <authorList>
            <person name="Li C."/>
        </authorList>
    </citation>
    <scope>NUCLEOTIDE SEQUENCE [LARGE SCALE GENOMIC DNA]</scope>
    <source>
        <strain evidence="2 3">NEAU-CX67</strain>
    </source>
</reference>
<dbReference type="PROSITE" id="PS50043">
    <property type="entry name" value="HTH_LUXR_2"/>
    <property type="match status" value="1"/>
</dbReference>
<dbReference type="SUPFAM" id="SSF46894">
    <property type="entry name" value="C-terminal effector domain of the bipartite response regulators"/>
    <property type="match status" value="1"/>
</dbReference>
<evidence type="ECO:0000259" key="1">
    <source>
        <dbReference type="PROSITE" id="PS50043"/>
    </source>
</evidence>
<dbReference type="PROSITE" id="PS00622">
    <property type="entry name" value="HTH_LUXR_1"/>
    <property type="match status" value="1"/>
</dbReference>
<dbReference type="EMBL" id="SUMD01000005">
    <property type="protein sequence ID" value="TJZ77869.1"/>
    <property type="molecule type" value="Genomic_DNA"/>
</dbReference>
<dbReference type="SUPFAM" id="SSF52540">
    <property type="entry name" value="P-loop containing nucleoside triphosphate hydrolases"/>
    <property type="match status" value="1"/>
</dbReference>
<dbReference type="InterPro" id="IPR000792">
    <property type="entry name" value="Tscrpt_reg_LuxR_C"/>
</dbReference>
<dbReference type="PANTHER" id="PTHR47691:SF3">
    <property type="entry name" value="HTH-TYPE TRANSCRIPTIONAL REGULATOR RV0890C-RELATED"/>
    <property type="match status" value="1"/>
</dbReference>
<comment type="caution">
    <text evidence="2">The sequence shown here is derived from an EMBL/GenBank/DDBJ whole genome shotgun (WGS) entry which is preliminary data.</text>
</comment>
<dbReference type="SMART" id="SM00421">
    <property type="entry name" value="HTH_LUXR"/>
    <property type="match status" value="1"/>
</dbReference>
<dbReference type="PANTHER" id="PTHR47691">
    <property type="entry name" value="REGULATOR-RELATED"/>
    <property type="match status" value="1"/>
</dbReference>